<dbReference type="GeneID" id="20283432"/>
<dbReference type="KEGG" id="vg:20283432"/>
<sequence>MKSKRHRAILKAKGFRRTSDTLAEVCYKKTIEWNCDEFWLSTAQVFKLSRYLDRKGIGSFRKKMNKKVGTCRVNEMTYHEGK</sequence>
<keyword evidence="2" id="KW-1185">Reference proteome</keyword>
<name>A0A076G7F6_9CAUD</name>
<evidence type="ECO:0000313" key="1">
    <source>
        <dbReference type="EMBL" id="AII28046.1"/>
    </source>
</evidence>
<proteinExistence type="predicted"/>
<accession>A0A076G7F6</accession>
<reference evidence="1 2" key="1">
    <citation type="submission" date="2014-06" db="EMBL/GenBank/DDBJ databases">
        <title>Bioinformatic genomic analysis of Bacillus phage Bobb.</title>
        <authorList>
            <person name="Lewis H.M.N."/>
            <person name="Temple L."/>
            <person name="Barth R.N."/>
            <person name="Bowles K.M."/>
            <person name="Churchin D.I."/>
            <person name="Scott-Croshaw C."/>
            <person name="Glasgow G.H."/>
            <person name="Gloe M.W."/>
            <person name="McGough T.M."/>
            <person name="Nutbrown S.A."/>
            <person name="Romulus S.R."/>
            <person name="Sanders K.A.M."/>
            <person name="Diachok C.R."/>
            <person name="Serigano J.P."/>
            <person name="Shin D."/>
            <person name="Suresh M.H."/>
            <person name="Conner A.R.N."/>
            <person name="Korba R.M."/>
            <person name="Livermore R.J."/>
            <person name="Rohlf M.B."/>
            <person name="Utterback S.D."/>
            <person name="Wilson V.E."/>
        </authorList>
    </citation>
    <scope>NUCLEOTIDE SEQUENCE [LARGE SCALE GENOMIC DNA]</scope>
</reference>
<evidence type="ECO:0000313" key="2">
    <source>
        <dbReference type="Proteomes" id="UP000028664"/>
    </source>
</evidence>
<dbReference type="Proteomes" id="UP000028664">
    <property type="component" value="Segment"/>
</dbReference>
<protein>
    <submittedName>
        <fullName evidence="1">Uncharacterized protein</fullName>
    </submittedName>
</protein>
<organism evidence="1 2">
    <name type="scientific">Bacillus phage Bobb</name>
    <dbReference type="NCBI Taxonomy" id="1527469"/>
    <lineage>
        <taxon>Viruses</taxon>
        <taxon>Duplodnaviria</taxon>
        <taxon>Heunggongvirae</taxon>
        <taxon>Uroviricota</taxon>
        <taxon>Caudoviricetes</taxon>
        <taxon>Herelleviridae</taxon>
        <taxon>Bastillevirinae</taxon>
        <taxon>Agatevirus</taxon>
        <taxon>Agatevirus bobb</taxon>
    </lineage>
</organism>
<dbReference type="RefSeq" id="YP_009056414.1">
    <property type="nucleotide sequence ID" value="NC_024792.1"/>
</dbReference>
<dbReference type="EMBL" id="KM051843">
    <property type="protein sequence ID" value="AII28046.1"/>
    <property type="molecule type" value="Genomic_DNA"/>
</dbReference>